<gene>
    <name evidence="1" type="ORF">Cgig2_001709</name>
</gene>
<keyword evidence="2" id="KW-1185">Reference proteome</keyword>
<dbReference type="EMBL" id="JAKOGI010004058">
    <property type="protein sequence ID" value="KAJ8419979.1"/>
    <property type="molecule type" value="Genomic_DNA"/>
</dbReference>
<evidence type="ECO:0000313" key="2">
    <source>
        <dbReference type="Proteomes" id="UP001153076"/>
    </source>
</evidence>
<comment type="caution">
    <text evidence="1">The sequence shown here is derived from an EMBL/GenBank/DDBJ whole genome shotgun (WGS) entry which is preliminary data.</text>
</comment>
<accession>A0A9Q1GIS0</accession>
<dbReference type="AlphaFoldDB" id="A0A9Q1GIS0"/>
<sequence>MGGLAEETCPVGMAVIRWRLARAVTSWRLVCQEKHPFIVTLQGRQGSAGRRWAAVSLEEMRLLGCTPGYTVLGGLASLTGHVQEMNRMLGSLLDKEKSTPSPHREGVDSAMEQQVILGARIYDQWYCATTPSTYSGARHANKPRHCATTSNTYGGTNLRDMRHRLVPVVIQT</sequence>
<protein>
    <submittedName>
        <fullName evidence="1">Uncharacterized protein</fullName>
    </submittedName>
</protein>
<proteinExistence type="predicted"/>
<name>A0A9Q1GIS0_9CARY</name>
<dbReference type="Proteomes" id="UP001153076">
    <property type="component" value="Unassembled WGS sequence"/>
</dbReference>
<evidence type="ECO:0000313" key="1">
    <source>
        <dbReference type="EMBL" id="KAJ8419979.1"/>
    </source>
</evidence>
<reference evidence="1" key="1">
    <citation type="submission" date="2022-04" db="EMBL/GenBank/DDBJ databases">
        <title>Carnegiea gigantea Genome sequencing and assembly v2.</title>
        <authorList>
            <person name="Copetti D."/>
            <person name="Sanderson M.J."/>
            <person name="Burquez A."/>
            <person name="Wojciechowski M.F."/>
        </authorList>
    </citation>
    <scope>NUCLEOTIDE SEQUENCE</scope>
    <source>
        <strain evidence="1">SGP5-SGP5p</strain>
        <tissue evidence="1">Aerial part</tissue>
    </source>
</reference>
<organism evidence="1 2">
    <name type="scientific">Carnegiea gigantea</name>
    <dbReference type="NCBI Taxonomy" id="171969"/>
    <lineage>
        <taxon>Eukaryota</taxon>
        <taxon>Viridiplantae</taxon>
        <taxon>Streptophyta</taxon>
        <taxon>Embryophyta</taxon>
        <taxon>Tracheophyta</taxon>
        <taxon>Spermatophyta</taxon>
        <taxon>Magnoliopsida</taxon>
        <taxon>eudicotyledons</taxon>
        <taxon>Gunneridae</taxon>
        <taxon>Pentapetalae</taxon>
        <taxon>Caryophyllales</taxon>
        <taxon>Cactineae</taxon>
        <taxon>Cactaceae</taxon>
        <taxon>Cactoideae</taxon>
        <taxon>Echinocereeae</taxon>
        <taxon>Carnegiea</taxon>
    </lineage>
</organism>